<dbReference type="AlphaFoldDB" id="A0A8K0XN85"/>
<dbReference type="EMBL" id="JAEVFJ010000024">
    <property type="protein sequence ID" value="KAH8094903.1"/>
    <property type="molecule type" value="Genomic_DNA"/>
</dbReference>
<gene>
    <name evidence="1" type="ORF">BXZ70DRAFT_1009847</name>
</gene>
<protein>
    <submittedName>
        <fullName evidence="1">Uncharacterized protein</fullName>
    </submittedName>
</protein>
<reference evidence="1" key="1">
    <citation type="journal article" date="2021" name="New Phytol.">
        <title>Evolutionary innovations through gain and loss of genes in the ectomycorrhizal Boletales.</title>
        <authorList>
            <person name="Wu G."/>
            <person name="Miyauchi S."/>
            <person name="Morin E."/>
            <person name="Kuo A."/>
            <person name="Drula E."/>
            <person name="Varga T."/>
            <person name="Kohler A."/>
            <person name="Feng B."/>
            <person name="Cao Y."/>
            <person name="Lipzen A."/>
            <person name="Daum C."/>
            <person name="Hundley H."/>
            <person name="Pangilinan J."/>
            <person name="Johnson J."/>
            <person name="Barry K."/>
            <person name="LaButti K."/>
            <person name="Ng V."/>
            <person name="Ahrendt S."/>
            <person name="Min B."/>
            <person name="Choi I.G."/>
            <person name="Park H."/>
            <person name="Plett J.M."/>
            <person name="Magnuson J."/>
            <person name="Spatafora J.W."/>
            <person name="Nagy L.G."/>
            <person name="Henrissat B."/>
            <person name="Grigoriev I.V."/>
            <person name="Yang Z.L."/>
            <person name="Xu J."/>
            <person name="Martin F.M."/>
        </authorList>
    </citation>
    <scope>NUCLEOTIDE SEQUENCE</scope>
    <source>
        <strain evidence="1">KKN 215</strain>
    </source>
</reference>
<keyword evidence="2" id="KW-1185">Reference proteome</keyword>
<proteinExistence type="predicted"/>
<dbReference type="OrthoDB" id="3173670at2759"/>
<evidence type="ECO:0000313" key="2">
    <source>
        <dbReference type="Proteomes" id="UP000813824"/>
    </source>
</evidence>
<name>A0A8K0XN85_9AGAR</name>
<evidence type="ECO:0000313" key="1">
    <source>
        <dbReference type="EMBL" id="KAH8094903.1"/>
    </source>
</evidence>
<accession>A0A8K0XN85</accession>
<organism evidence="1 2">
    <name type="scientific">Cristinia sonorae</name>
    <dbReference type="NCBI Taxonomy" id="1940300"/>
    <lineage>
        <taxon>Eukaryota</taxon>
        <taxon>Fungi</taxon>
        <taxon>Dikarya</taxon>
        <taxon>Basidiomycota</taxon>
        <taxon>Agaricomycotina</taxon>
        <taxon>Agaricomycetes</taxon>
        <taxon>Agaricomycetidae</taxon>
        <taxon>Agaricales</taxon>
        <taxon>Pleurotineae</taxon>
        <taxon>Stephanosporaceae</taxon>
        <taxon>Cristinia</taxon>
    </lineage>
</organism>
<dbReference type="Proteomes" id="UP000813824">
    <property type="component" value="Unassembled WGS sequence"/>
</dbReference>
<sequence length="71" mass="8029">MDVDSDPSSAEWEVPKVESEDDFELCRALKEKGRPTGKFERLLGSATVKASVVNWEPLFIQFKDNERGELA</sequence>
<comment type="caution">
    <text evidence="1">The sequence shown here is derived from an EMBL/GenBank/DDBJ whole genome shotgun (WGS) entry which is preliminary data.</text>
</comment>